<name>A0A101LXR8_PICGL</name>
<sequence length="51" mass="5601">MLGIKSRSNVYIHLLQSAAGGYIHILQLLAAGGRREWSIKPVGKGKVRARE</sequence>
<gene>
    <name evidence="1" type="ORF">ABT39_MTgene5492</name>
</gene>
<evidence type="ECO:0000313" key="1">
    <source>
        <dbReference type="EMBL" id="KUM47307.1"/>
    </source>
</evidence>
<proteinExistence type="predicted"/>
<comment type="caution">
    <text evidence="1">The sequence shown here is derived from an EMBL/GenBank/DDBJ whole genome shotgun (WGS) entry which is preliminary data.</text>
</comment>
<dbReference type="EMBL" id="LKAM01000007">
    <property type="protein sequence ID" value="KUM47307.1"/>
    <property type="molecule type" value="Genomic_DNA"/>
</dbReference>
<organism evidence="1">
    <name type="scientific">Picea glauca</name>
    <name type="common">White spruce</name>
    <name type="synonym">Pinus glauca</name>
    <dbReference type="NCBI Taxonomy" id="3330"/>
    <lineage>
        <taxon>Eukaryota</taxon>
        <taxon>Viridiplantae</taxon>
        <taxon>Streptophyta</taxon>
        <taxon>Embryophyta</taxon>
        <taxon>Tracheophyta</taxon>
        <taxon>Spermatophyta</taxon>
        <taxon>Pinopsida</taxon>
        <taxon>Pinidae</taxon>
        <taxon>Conifers I</taxon>
        <taxon>Pinales</taxon>
        <taxon>Pinaceae</taxon>
        <taxon>Picea</taxon>
    </lineage>
</organism>
<keyword evidence="1" id="KW-0496">Mitochondrion</keyword>
<accession>A0A101LXR8</accession>
<dbReference type="AlphaFoldDB" id="A0A101LXR8"/>
<geneLocation type="mitochondrion" evidence="1"/>
<protein>
    <submittedName>
        <fullName evidence="1">Uncharacterized protein</fullName>
    </submittedName>
</protein>
<reference evidence="1" key="1">
    <citation type="journal article" date="2015" name="Genome Biol. Evol.">
        <title>Organellar Genomes of White Spruce (Picea glauca): Assembly and Annotation.</title>
        <authorList>
            <person name="Jackman S.D."/>
            <person name="Warren R.L."/>
            <person name="Gibb E.A."/>
            <person name="Vandervalk B.P."/>
            <person name="Mohamadi H."/>
            <person name="Chu J."/>
            <person name="Raymond A."/>
            <person name="Pleasance S."/>
            <person name="Coope R."/>
            <person name="Wildung M.R."/>
            <person name="Ritland C.E."/>
            <person name="Bousquet J."/>
            <person name="Jones S.J."/>
            <person name="Bohlmann J."/>
            <person name="Birol I."/>
        </authorList>
    </citation>
    <scope>NUCLEOTIDE SEQUENCE [LARGE SCALE GENOMIC DNA]</scope>
    <source>
        <tissue evidence="1">Flushing bud</tissue>
    </source>
</reference>